<keyword evidence="2" id="KW-0433">Leucine-rich repeat</keyword>
<dbReference type="GO" id="GO:0043531">
    <property type="term" value="F:ADP binding"/>
    <property type="evidence" value="ECO:0007669"/>
    <property type="project" value="InterPro"/>
</dbReference>
<dbReference type="FunFam" id="3.40.50.300:FF:001091">
    <property type="entry name" value="Probable disease resistance protein At1g61300"/>
    <property type="match status" value="1"/>
</dbReference>
<proteinExistence type="inferred from homology"/>
<dbReference type="SUPFAM" id="SSF52540">
    <property type="entry name" value="P-loop containing nucleoside triphosphate hydrolases"/>
    <property type="match status" value="2"/>
</dbReference>
<gene>
    <name evidence="11" type="primary">LOC108990078</name>
</gene>
<evidence type="ECO:0000256" key="7">
    <source>
        <dbReference type="SAM" id="MobiDB-lite"/>
    </source>
</evidence>
<keyword evidence="4" id="KW-0547">Nucleotide-binding</keyword>
<dbReference type="InterPro" id="IPR032675">
    <property type="entry name" value="LRR_dom_sf"/>
</dbReference>
<feature type="region of interest" description="Disordered" evidence="7">
    <location>
        <begin position="1210"/>
        <end position="1231"/>
    </location>
</feature>
<evidence type="ECO:0000259" key="9">
    <source>
        <dbReference type="Pfam" id="PF23247"/>
    </source>
</evidence>
<dbReference type="RefSeq" id="XP_035541472.1">
    <property type="nucleotide sequence ID" value="XM_035685579.1"/>
</dbReference>
<dbReference type="GeneID" id="108990078"/>
<dbReference type="OrthoDB" id="3794806at2759"/>
<organism evidence="10 11">
    <name type="scientific">Juglans regia</name>
    <name type="common">English walnut</name>
    <dbReference type="NCBI Taxonomy" id="51240"/>
    <lineage>
        <taxon>Eukaryota</taxon>
        <taxon>Viridiplantae</taxon>
        <taxon>Streptophyta</taxon>
        <taxon>Embryophyta</taxon>
        <taxon>Tracheophyta</taxon>
        <taxon>Spermatophyta</taxon>
        <taxon>Magnoliopsida</taxon>
        <taxon>eudicotyledons</taxon>
        <taxon>Gunneridae</taxon>
        <taxon>Pentapetalae</taxon>
        <taxon>rosids</taxon>
        <taxon>fabids</taxon>
        <taxon>Fagales</taxon>
        <taxon>Juglandaceae</taxon>
        <taxon>Juglans</taxon>
    </lineage>
</organism>
<dbReference type="InterPro" id="IPR057135">
    <property type="entry name" value="At4g27190-like_LRR"/>
</dbReference>
<dbReference type="SUPFAM" id="SSF52047">
    <property type="entry name" value="RNI-like"/>
    <property type="match status" value="1"/>
</dbReference>
<evidence type="ECO:0000256" key="6">
    <source>
        <dbReference type="ARBA" id="ARBA00022840"/>
    </source>
</evidence>
<feature type="domain" description="Disease resistance protein At4g27190-like leucine-rich repeats" evidence="9">
    <location>
        <begin position="1267"/>
        <end position="1374"/>
    </location>
</feature>
<evidence type="ECO:0000313" key="11">
    <source>
        <dbReference type="RefSeq" id="XP_035541472.1"/>
    </source>
</evidence>
<dbReference type="Proteomes" id="UP000235220">
    <property type="component" value="Chromosome 14"/>
</dbReference>
<keyword evidence="3" id="KW-0677">Repeat</keyword>
<comment type="similarity">
    <text evidence="1">Belongs to the disease resistance NB-LRR family.</text>
</comment>
<dbReference type="FunFam" id="1.10.10.10:FF:000322">
    <property type="entry name" value="Probable disease resistance protein At1g63360"/>
    <property type="match status" value="1"/>
</dbReference>
<accession>A0A6P9EF70</accession>
<dbReference type="InterPro" id="IPR036388">
    <property type="entry name" value="WH-like_DNA-bd_sf"/>
</dbReference>
<dbReference type="InterPro" id="IPR027417">
    <property type="entry name" value="P-loop_NTPase"/>
</dbReference>
<keyword evidence="10" id="KW-1185">Reference proteome</keyword>
<reference evidence="11" key="1">
    <citation type="submission" date="2025-08" db="UniProtKB">
        <authorList>
            <consortium name="RefSeq"/>
        </authorList>
    </citation>
    <scope>IDENTIFICATION</scope>
    <source>
        <tissue evidence="11">Leaves</tissue>
    </source>
</reference>
<feature type="domain" description="Disease resistance protein At4g27190-like leucine-rich repeats" evidence="9">
    <location>
        <begin position="814"/>
        <end position="936"/>
    </location>
</feature>
<dbReference type="PRINTS" id="PR00364">
    <property type="entry name" value="DISEASERSIST"/>
</dbReference>
<evidence type="ECO:0000259" key="8">
    <source>
        <dbReference type="Pfam" id="PF00931"/>
    </source>
</evidence>
<protein>
    <submittedName>
        <fullName evidence="11">Disease resistance protein At4g27190-like</fullName>
    </submittedName>
</protein>
<evidence type="ECO:0000256" key="1">
    <source>
        <dbReference type="ARBA" id="ARBA00008894"/>
    </source>
</evidence>
<dbReference type="InterPro" id="IPR042197">
    <property type="entry name" value="Apaf_helical"/>
</dbReference>
<feature type="domain" description="Disease resistance protein At4g27190-like leucine-rich repeats" evidence="9">
    <location>
        <begin position="1005"/>
        <end position="1115"/>
    </location>
</feature>
<keyword evidence="6" id="KW-0067">ATP-binding</keyword>
<dbReference type="PANTHER" id="PTHR33463">
    <property type="entry name" value="NB-ARC DOMAIN-CONTAINING PROTEIN-RELATED"/>
    <property type="match status" value="1"/>
</dbReference>
<dbReference type="InterPro" id="IPR050905">
    <property type="entry name" value="Plant_NBS-LRR"/>
</dbReference>
<sequence length="1491" mass="167634">MEIVVSIVGKIGEYLVPPFGEHVGYLISYKKNIMKVNEHYQKLLLKKEAVQQSVEGANWNQQVIAREVQTWQTNVDIRIEELRKFLEEDVNADTMCLNGWCPDLKSRYSLGKKAQKNTQAINELLQEGKEYDRVFNPAPPLEVGSTSNGRFKNFESRKTKINQVLEALRDDKMDMIAICGMGGIGKTEMAKEIAKRVKDDNLFDKVPFAMVSQVPDLKQIQAAIAECLGPKLNEESLTGRATQLHSRLVKNKKVLIILDDVWEPLDLEAIGIHHGDKDNSWKILLTSRNEETWGTAFGCASCCAELCEGAAHSVAPISPRDASDAGGTAFGCASCCAELCEGAAHSVAPIQMNTQKNFPIELLSKEEAWNFFREMVGDSCIGIPSLRLKAKMVEEECGRLPIAIAIVGSAMKDNSDENVWDAALEQLKKSIPQYIPGLNPKVYASIEFSYIHLKSKDVKSCFLLCCLFPEDYDIPIEDLVRYGVGRRLFANIDTIAEARRRVHAIVQNLKRSNLLLDSGKKEFIKMHDVVRDVAISIASRDEHGFMVRYDVGLEEWPQNDTYEGFAAISLMLGKTTKHPEGLNCSRLQLLRLSSSAFPLPPNMFDGMKELRVLSLERMSLEPLPPSIQVLKNLRMLMLEYCSDKLKNVSIIGALEKLEMLSFCGSEIEEVPKEIGNLSQLKLLDVSRCRSLERIAAGVLSRLSRLEELYSYEFDKWKSTGENGGGIDNANLAEIIPYSHQIMALEISLPSIKFLQQDLHFKNQKMKFRMRIAPRFQWLELDSTSEDELVLHGDAKDIVEKRANISPLLDKSQVLLLKNIKNSKCLLHDLDRKGFPCLKDLQVYECKDEEYLLDVRPDDTLHAAAFPLLESLKLTKLANLKEIYHSKVSKRPFSGRGALNNLRSLQLCDCGSLKHVFSMPIVSSLVQLQELHVSYCKNIEQIFSFGGGEHKKALSEMNLAKLTKIILGNLPVLIGFCKAMDPVDEHPQSTTQASLYQEIKGSGTEVTSVSHKLFSSNTISWIPNLEVLEVQKSHSLQVLFNLEGQKVKEDCTLSQLTTLYLVDLSALTHVWKNIPQGFQGFQNLMTIKISDCHNLTYLFSTSVAKLLVQLQEVYISYTNLMENIIQREQEAGEEREACPIKLPSIKMISLHKCPKLKTFGSETQSRRKQKKMDPKLDSRVQGSLVVRDSPDFLGGCLESCVPHRKNYKREVVSDQSISKRSKGSSSVGRTKHYNHGQIPNDLAITEVTLTKQEQSVTEETDNQVKIWSFIQPNLVESLQTLEGLGITACDLLEVIFQLEGLHVEESQLVFDNLTWLSLDYLPKLLHIWKKSPPEIRGFGNLKILQVSMCGSLKYLISPSVAKLLVKLEKMKVSSCSEMDKILAKGLGGEEEEREVIVFPRVTSLSLMDLPKLECFCNEANAFEWPSLEKIRIVRCNSLKMFVPTEMKTPNLQGVYTDYQGESPLVPMVGDLNATIQHMIIKGKAGSNDEGSN</sequence>
<dbReference type="KEGG" id="jre:108990078"/>
<dbReference type="GO" id="GO:0006952">
    <property type="term" value="P:defense response"/>
    <property type="evidence" value="ECO:0007669"/>
    <property type="project" value="UniProtKB-KW"/>
</dbReference>
<dbReference type="SUPFAM" id="SSF52058">
    <property type="entry name" value="L domain-like"/>
    <property type="match status" value="1"/>
</dbReference>
<name>A0A6P9EF70_JUGRE</name>
<evidence type="ECO:0000256" key="2">
    <source>
        <dbReference type="ARBA" id="ARBA00022614"/>
    </source>
</evidence>
<dbReference type="Pfam" id="PF23247">
    <property type="entry name" value="LRR_RPS2"/>
    <property type="match status" value="3"/>
</dbReference>
<dbReference type="Gene3D" id="3.40.50.300">
    <property type="entry name" value="P-loop containing nucleotide triphosphate hydrolases"/>
    <property type="match status" value="1"/>
</dbReference>
<feature type="domain" description="NB-ARC" evidence="8">
    <location>
        <begin position="158"/>
        <end position="292"/>
    </location>
</feature>
<evidence type="ECO:0000256" key="3">
    <source>
        <dbReference type="ARBA" id="ARBA00022737"/>
    </source>
</evidence>
<dbReference type="InParanoid" id="A0A6P9EF70"/>
<dbReference type="Pfam" id="PF00931">
    <property type="entry name" value="NB-ARC"/>
    <property type="match status" value="1"/>
</dbReference>
<dbReference type="InterPro" id="IPR002182">
    <property type="entry name" value="NB-ARC"/>
</dbReference>
<dbReference type="Gene3D" id="3.80.10.10">
    <property type="entry name" value="Ribonuclease Inhibitor"/>
    <property type="match status" value="3"/>
</dbReference>
<dbReference type="PANTHER" id="PTHR33463:SF203">
    <property type="entry name" value="AAA+ ATPASE DOMAIN-CONTAINING PROTEIN"/>
    <property type="match status" value="1"/>
</dbReference>
<evidence type="ECO:0000256" key="4">
    <source>
        <dbReference type="ARBA" id="ARBA00022741"/>
    </source>
</evidence>
<evidence type="ECO:0000256" key="5">
    <source>
        <dbReference type="ARBA" id="ARBA00022821"/>
    </source>
</evidence>
<dbReference type="GO" id="GO:0005524">
    <property type="term" value="F:ATP binding"/>
    <property type="evidence" value="ECO:0007669"/>
    <property type="project" value="UniProtKB-KW"/>
</dbReference>
<keyword evidence="5" id="KW-0611">Plant defense</keyword>
<dbReference type="Gene3D" id="1.10.10.10">
    <property type="entry name" value="Winged helix-like DNA-binding domain superfamily/Winged helix DNA-binding domain"/>
    <property type="match status" value="1"/>
</dbReference>
<feature type="region of interest" description="Disordered" evidence="7">
    <location>
        <begin position="1159"/>
        <end position="1179"/>
    </location>
</feature>
<dbReference type="Gene3D" id="1.10.8.430">
    <property type="entry name" value="Helical domain of apoptotic protease-activating factors"/>
    <property type="match status" value="1"/>
</dbReference>
<feature type="compositionally biased region" description="Low complexity" evidence="7">
    <location>
        <begin position="1212"/>
        <end position="1225"/>
    </location>
</feature>
<evidence type="ECO:0000313" key="10">
    <source>
        <dbReference type="Proteomes" id="UP000235220"/>
    </source>
</evidence>